<dbReference type="InterPro" id="IPR036964">
    <property type="entry name" value="RASGEF_cat_dom_sf"/>
</dbReference>
<evidence type="ECO:0000256" key="1">
    <source>
        <dbReference type="ARBA" id="ARBA00022658"/>
    </source>
</evidence>
<name>A0A9B0HH96_ODORO</name>
<dbReference type="SUPFAM" id="SSF48366">
    <property type="entry name" value="Ras GEF"/>
    <property type="match status" value="1"/>
</dbReference>
<evidence type="ECO:0000256" key="2">
    <source>
        <dbReference type="PROSITE-ProRule" id="PRU00168"/>
    </source>
</evidence>
<dbReference type="GO" id="GO:0007265">
    <property type="term" value="P:Ras protein signal transduction"/>
    <property type="evidence" value="ECO:0007669"/>
    <property type="project" value="TreeGrafter"/>
</dbReference>
<dbReference type="GO" id="GO:0005085">
    <property type="term" value="F:guanyl-nucleotide exchange factor activity"/>
    <property type="evidence" value="ECO:0007669"/>
    <property type="project" value="UniProtKB-KW"/>
</dbReference>
<evidence type="ECO:0000313" key="5">
    <source>
        <dbReference type="RefSeq" id="XP_004417321.1"/>
    </source>
</evidence>
<proteinExistence type="predicted"/>
<sequence length="651" mass="73003">MGPEGPMTPMVVMFKSLKVSSSCTQEILDELVWGFNYSNSLDMCQVHQATQDQCCCESSTRDLLDELLYMFSYSLSLDKQQVSQATNNIQGWSGLRKGPNSCSISGLRESTLSLDEACTMLMLKEGTVENFLHSLVPSFPDRSISNITTIFCIDQVFTSAQWVLAQQFNSTLSPILGTWPDQKLQDIWQSPHCAHLEVKGTYEHLKWPAWDLKNCAPLLLLHRELLGPIEAEAEGPALGLLPAAEPEKGPPVEREATLALFQPSPQGAEPASPPSAVPELEQVLAASVCVPDPEPQSAGPSAFLGVFTPADKTESEPTQVPEASCHRYVTPKNQLNEEKPNLLDFPPKLVAEQLTYMDAELFKKVWLHHCLGSVWTKRNKPGNEHLAPTVRATVAQFNSVANCVITTCLGNPSMTARDRAMVVEHWIKVAKACQILHNYSSLHAILSALQTVSIHRLKKTWQEVSRKCFQKFKKLCAEDNPQGRKLLIKERPSNKFARLLMDLRGARKRVQKKVGVPEGVVPYLGTFLTDLVMLDTAMEDYLESLAEKPGPLSVYARPPHMSWQKCRLTSGGNKVLENKVLMEITLLQKAAENYNIEPKDAFQAWFQSVEQLSDDERVKKAHHSDEEPRQWRVQPDFTNPFWLHLRQDPTN</sequence>
<dbReference type="RefSeq" id="XP_004417321.1">
    <property type="nucleotide sequence ID" value="XM_004417264.1"/>
</dbReference>
<feature type="domain" description="Ras-GEF" evidence="3">
    <location>
        <begin position="346"/>
        <end position="599"/>
    </location>
</feature>
<dbReference type="PANTHER" id="PTHR23113:SF223">
    <property type="entry name" value="RAL-GDS-RELATED PROTEIN"/>
    <property type="match status" value="1"/>
</dbReference>
<keyword evidence="4" id="KW-1185">Reference proteome</keyword>
<dbReference type="Gene3D" id="1.10.840.10">
    <property type="entry name" value="Ras guanine-nucleotide exchange factors catalytic domain"/>
    <property type="match status" value="1"/>
</dbReference>
<dbReference type="PROSITE" id="PS50009">
    <property type="entry name" value="RASGEF_CAT"/>
    <property type="match status" value="1"/>
</dbReference>
<dbReference type="Pfam" id="PF00617">
    <property type="entry name" value="RasGEF"/>
    <property type="match status" value="1"/>
</dbReference>
<dbReference type="GO" id="GO:0005886">
    <property type="term" value="C:plasma membrane"/>
    <property type="evidence" value="ECO:0007669"/>
    <property type="project" value="TreeGrafter"/>
</dbReference>
<dbReference type="InterPro" id="IPR008937">
    <property type="entry name" value="Ras-like_GEF"/>
</dbReference>
<protein>
    <submittedName>
        <fullName evidence="5">Ral guanine nucleotide dissociation stimulator-like</fullName>
    </submittedName>
</protein>
<dbReference type="AlphaFoldDB" id="A0A9B0HH96"/>
<dbReference type="InterPro" id="IPR001895">
    <property type="entry name" value="RASGEF_cat_dom"/>
</dbReference>
<dbReference type="CDD" id="cd00155">
    <property type="entry name" value="RasGEF"/>
    <property type="match status" value="1"/>
</dbReference>
<dbReference type="PANTHER" id="PTHR23113">
    <property type="entry name" value="GUANINE NUCLEOTIDE EXCHANGE FACTOR"/>
    <property type="match status" value="1"/>
</dbReference>
<organism evidence="4 5">
    <name type="scientific">Odobenus rosmarus divergens</name>
    <name type="common">Pacific walrus</name>
    <dbReference type="NCBI Taxonomy" id="9708"/>
    <lineage>
        <taxon>Eukaryota</taxon>
        <taxon>Metazoa</taxon>
        <taxon>Chordata</taxon>
        <taxon>Craniata</taxon>
        <taxon>Vertebrata</taxon>
        <taxon>Euteleostomi</taxon>
        <taxon>Mammalia</taxon>
        <taxon>Eutheria</taxon>
        <taxon>Laurasiatheria</taxon>
        <taxon>Carnivora</taxon>
        <taxon>Caniformia</taxon>
        <taxon>Pinnipedia</taxon>
        <taxon>Odobenidae</taxon>
        <taxon>Odobenus</taxon>
    </lineage>
</organism>
<dbReference type="SMART" id="SM00147">
    <property type="entry name" value="RasGEF"/>
    <property type="match status" value="1"/>
</dbReference>
<reference evidence="5" key="1">
    <citation type="submission" date="2025-08" db="UniProtKB">
        <authorList>
            <consortium name="RefSeq"/>
        </authorList>
    </citation>
    <scope>IDENTIFICATION</scope>
</reference>
<dbReference type="Proteomes" id="UP000245340">
    <property type="component" value="Unplaced"/>
</dbReference>
<gene>
    <name evidence="5" type="primary">LOC101383665</name>
</gene>
<evidence type="ECO:0000313" key="4">
    <source>
        <dbReference type="Proteomes" id="UP000245340"/>
    </source>
</evidence>
<evidence type="ECO:0000259" key="3">
    <source>
        <dbReference type="PROSITE" id="PS50009"/>
    </source>
</evidence>
<keyword evidence="1 2" id="KW-0344">Guanine-nucleotide releasing factor</keyword>
<accession>A0A9B0HH96</accession>
<dbReference type="InterPro" id="IPR023578">
    <property type="entry name" value="Ras_GEF_dom_sf"/>
</dbReference>